<dbReference type="EMBL" id="SRPY01000967">
    <property type="protein sequence ID" value="KAG5915605.1"/>
    <property type="molecule type" value="Genomic_DNA"/>
</dbReference>
<reference evidence="1" key="1">
    <citation type="journal article" date="2020" name="bioRxiv">
        <title>Whole genome comparisons of ergot fungi reveals the divergence and evolution of species within the genus Claviceps are the result of varying mechanisms driving genome evolution and host range expansion.</title>
        <authorList>
            <person name="Wyka S.A."/>
            <person name="Mondo S.J."/>
            <person name="Liu M."/>
            <person name="Dettman J."/>
            <person name="Nalam V."/>
            <person name="Broders K.D."/>
        </authorList>
    </citation>
    <scope>NUCLEOTIDE SEQUENCE</scope>
    <source>
        <strain evidence="1">CCC 489</strain>
    </source>
</reference>
<comment type="caution">
    <text evidence="1">The sequence shown here is derived from an EMBL/GenBank/DDBJ whole genome shotgun (WGS) entry which is preliminary data.</text>
</comment>
<dbReference type="AlphaFoldDB" id="A0A8K0NEE2"/>
<gene>
    <name evidence="1" type="ORF">E4U42_007973</name>
</gene>
<name>A0A8K0NEE2_9HYPO</name>
<feature type="non-terminal residue" evidence="1">
    <location>
        <position position="104"/>
    </location>
</feature>
<accession>A0A8K0NEE2</accession>
<protein>
    <submittedName>
        <fullName evidence="1">Uncharacterized protein</fullName>
    </submittedName>
</protein>
<organism evidence="1 2">
    <name type="scientific">Claviceps africana</name>
    <dbReference type="NCBI Taxonomy" id="83212"/>
    <lineage>
        <taxon>Eukaryota</taxon>
        <taxon>Fungi</taxon>
        <taxon>Dikarya</taxon>
        <taxon>Ascomycota</taxon>
        <taxon>Pezizomycotina</taxon>
        <taxon>Sordariomycetes</taxon>
        <taxon>Hypocreomycetidae</taxon>
        <taxon>Hypocreales</taxon>
        <taxon>Clavicipitaceae</taxon>
        <taxon>Claviceps</taxon>
    </lineage>
</organism>
<evidence type="ECO:0000313" key="1">
    <source>
        <dbReference type="EMBL" id="KAG5915605.1"/>
    </source>
</evidence>
<proteinExistence type="predicted"/>
<evidence type="ECO:0000313" key="2">
    <source>
        <dbReference type="Proteomes" id="UP000811619"/>
    </source>
</evidence>
<sequence length="104" mass="10856">MGSGGNVSQIDEEVEATAWVVQESHRIACFAGGPSLAWGPRGKRYWDWPYPVLFLELPIREKPGSHFLRIPVPDRAAGPSSAAAASCWAPATAAAAAAATLGPG</sequence>
<keyword evidence="2" id="KW-1185">Reference proteome</keyword>
<dbReference type="Proteomes" id="UP000811619">
    <property type="component" value="Unassembled WGS sequence"/>
</dbReference>